<gene>
    <name evidence="1" type="ORF">SBAD_LOCUS11822</name>
</gene>
<evidence type="ECO:0000313" key="3">
    <source>
        <dbReference type="WBParaSite" id="SBAD_0001221701-mRNA-1"/>
    </source>
</evidence>
<sequence length="90" mass="10729">MRQITVACLRVRKITIQRLLVSRCQLNAVELWHTSIALEDQSDDLQNPLKDDPRFQFYRLFSEKEKEALKISYDRFINEPKELAMSVFIK</sequence>
<name>A0A183J7H5_9BILA</name>
<protein>
    <submittedName>
        <fullName evidence="1 3">Uncharacterized protein</fullName>
    </submittedName>
</protein>
<accession>A0A183J7H5</accession>
<dbReference type="EMBL" id="UZAM01016445">
    <property type="protein sequence ID" value="VDP43260.1"/>
    <property type="molecule type" value="Genomic_DNA"/>
</dbReference>
<dbReference type="AlphaFoldDB" id="A0A183J7H5"/>
<dbReference type="WBParaSite" id="SBAD_0001221701-mRNA-1">
    <property type="protein sequence ID" value="SBAD_0001221701-mRNA-1"/>
    <property type="gene ID" value="SBAD_0001221701"/>
</dbReference>
<evidence type="ECO:0000313" key="2">
    <source>
        <dbReference type="Proteomes" id="UP000270296"/>
    </source>
</evidence>
<evidence type="ECO:0000313" key="1">
    <source>
        <dbReference type="EMBL" id="VDP43260.1"/>
    </source>
</evidence>
<organism evidence="3">
    <name type="scientific">Soboliphyme baturini</name>
    <dbReference type="NCBI Taxonomy" id="241478"/>
    <lineage>
        <taxon>Eukaryota</taxon>
        <taxon>Metazoa</taxon>
        <taxon>Ecdysozoa</taxon>
        <taxon>Nematoda</taxon>
        <taxon>Enoplea</taxon>
        <taxon>Dorylaimia</taxon>
        <taxon>Dioctophymatida</taxon>
        <taxon>Dioctophymatoidea</taxon>
        <taxon>Soboliphymatidae</taxon>
        <taxon>Soboliphyme</taxon>
    </lineage>
</organism>
<keyword evidence="2" id="KW-1185">Reference proteome</keyword>
<reference evidence="1 2" key="2">
    <citation type="submission" date="2018-11" db="EMBL/GenBank/DDBJ databases">
        <authorList>
            <consortium name="Pathogen Informatics"/>
        </authorList>
    </citation>
    <scope>NUCLEOTIDE SEQUENCE [LARGE SCALE GENOMIC DNA]</scope>
</reference>
<reference evidence="3" key="1">
    <citation type="submission" date="2016-06" db="UniProtKB">
        <authorList>
            <consortium name="WormBaseParasite"/>
        </authorList>
    </citation>
    <scope>IDENTIFICATION</scope>
</reference>
<proteinExistence type="predicted"/>
<dbReference type="Proteomes" id="UP000270296">
    <property type="component" value="Unassembled WGS sequence"/>
</dbReference>